<gene>
    <name evidence="1" type="ORF">RRU01S_10_01170</name>
</gene>
<name>A0A081CUD2_9HYPH</name>
<proteinExistence type="predicted"/>
<accession>A0A081CUD2</accession>
<dbReference type="EMBL" id="BBJU01000010">
    <property type="protein sequence ID" value="GAK70278.1"/>
    <property type="molecule type" value="Genomic_DNA"/>
</dbReference>
<dbReference type="Proteomes" id="UP000028701">
    <property type="component" value="Unassembled WGS sequence"/>
</dbReference>
<dbReference type="AlphaFoldDB" id="A0A081CUD2"/>
<dbReference type="OrthoDB" id="8083719at2"/>
<comment type="caution">
    <text evidence="1">The sequence shown here is derived from an EMBL/GenBank/DDBJ whole genome shotgun (WGS) entry which is preliminary data.</text>
</comment>
<organism evidence="1 2">
    <name type="scientific">Agrobacterium rubi TR3 = NBRC 13261</name>
    <dbReference type="NCBI Taxonomy" id="1368415"/>
    <lineage>
        <taxon>Bacteria</taxon>
        <taxon>Pseudomonadati</taxon>
        <taxon>Pseudomonadota</taxon>
        <taxon>Alphaproteobacteria</taxon>
        <taxon>Hyphomicrobiales</taxon>
        <taxon>Rhizobiaceae</taxon>
        <taxon>Rhizobium/Agrobacterium group</taxon>
        <taxon>Agrobacterium</taxon>
    </lineage>
</organism>
<sequence>MRVLYCHPTGERGAKDCIAFVDVELNDHIRLYGLRLVRQPDGAHFLFSPQAGPRRTATFSKPLAERLTALAVEAMEGRR</sequence>
<reference evidence="1 2" key="1">
    <citation type="submission" date="2014-08" db="EMBL/GenBank/DDBJ databases">
        <title>Whole genome shotgun sequence of Rhizobium rubi NBRC 13261.</title>
        <authorList>
            <person name="Katano-Makiyama Y."/>
            <person name="Hosoyama A."/>
            <person name="Hashimoto M."/>
            <person name="Hosoyama Y."/>
            <person name="Noguchi M."/>
            <person name="Tsuchikane K."/>
            <person name="Uohara A."/>
            <person name="Ohji S."/>
            <person name="Ichikawa N."/>
            <person name="Kimura A."/>
            <person name="Yamazoe A."/>
            <person name="Fujita N."/>
        </authorList>
    </citation>
    <scope>NUCLEOTIDE SEQUENCE [LARGE SCALE GENOMIC DNA]</scope>
    <source>
        <strain evidence="1 2">NBRC 13261</strain>
    </source>
</reference>
<dbReference type="RefSeq" id="WP_081880034.1">
    <property type="nucleotide sequence ID" value="NZ_BBJU01000010.1"/>
</dbReference>
<evidence type="ECO:0000313" key="1">
    <source>
        <dbReference type="EMBL" id="GAK70278.1"/>
    </source>
</evidence>
<evidence type="ECO:0000313" key="2">
    <source>
        <dbReference type="Proteomes" id="UP000028701"/>
    </source>
</evidence>
<protein>
    <submittedName>
        <fullName evidence="1">Uncharacterized protein</fullName>
    </submittedName>
</protein>
<dbReference type="eggNOG" id="ENOG50312IQ">
    <property type="taxonomic scope" value="Bacteria"/>
</dbReference>